<dbReference type="SUPFAM" id="SSF52540">
    <property type="entry name" value="P-loop containing nucleoside triphosphate hydrolases"/>
    <property type="match status" value="1"/>
</dbReference>
<evidence type="ECO:0000313" key="2">
    <source>
        <dbReference type="EMBL" id="GFP14176.1"/>
    </source>
</evidence>
<dbReference type="RefSeq" id="WP_101511692.1">
    <property type="nucleotide sequence ID" value="NZ_BLYU01000228.1"/>
</dbReference>
<dbReference type="Pfam" id="PF20720">
    <property type="entry name" value="nSTAND3"/>
    <property type="match status" value="1"/>
</dbReference>
<reference evidence="3" key="1">
    <citation type="submission" date="2018-01" db="EMBL/GenBank/DDBJ databases">
        <authorList>
            <person name="Gaut B.S."/>
            <person name="Morton B.R."/>
            <person name="Clegg M.T."/>
            <person name="Duvall M.R."/>
        </authorList>
    </citation>
    <scope>NUCLEOTIDE SEQUENCE</scope>
    <source>
        <strain evidence="3">Lactobacillus helveticus</strain>
    </source>
</reference>
<gene>
    <name evidence="3" type="ORF">BDKNPLJD_01963</name>
    <name evidence="2" type="ORF">LHEJCM1062_20480</name>
</gene>
<dbReference type="Gene3D" id="3.40.50.300">
    <property type="entry name" value="P-loop containing nucleotide triphosphate hydrolases"/>
    <property type="match status" value="1"/>
</dbReference>
<dbReference type="EMBL" id="OGTV01000100">
    <property type="protein sequence ID" value="SPB26625.1"/>
    <property type="molecule type" value="Genomic_DNA"/>
</dbReference>
<name>A0A2X0RDE9_LACHE</name>
<dbReference type="InterPro" id="IPR049050">
    <property type="entry name" value="nSTAND3"/>
</dbReference>
<dbReference type="AlphaFoldDB" id="A0A2X0RDE9"/>
<evidence type="ECO:0000313" key="3">
    <source>
        <dbReference type="EMBL" id="SPB26625.1"/>
    </source>
</evidence>
<feature type="domain" description="Novel STAND NTPase 3" evidence="1">
    <location>
        <begin position="195"/>
        <end position="317"/>
    </location>
</feature>
<protein>
    <recommendedName>
        <fullName evidence="1">Novel STAND NTPase 3 domain-containing protein</fullName>
    </recommendedName>
</protein>
<reference evidence="2" key="2">
    <citation type="submission" date="2020-07" db="EMBL/GenBank/DDBJ databases">
        <title>Draft genome sequence of Lactobacillus helveticus strain JCM 1062.</title>
        <authorList>
            <person name="Endo A."/>
            <person name="Maeno S."/>
            <person name="Kido Y."/>
        </authorList>
    </citation>
    <scope>NUCLEOTIDE SEQUENCE</scope>
    <source>
        <strain evidence="2">JCM 1062</strain>
    </source>
</reference>
<dbReference type="EMBL" id="BLYV01000430">
    <property type="protein sequence ID" value="GFP14176.1"/>
    <property type="molecule type" value="Genomic_DNA"/>
</dbReference>
<proteinExistence type="predicted"/>
<evidence type="ECO:0000259" key="1">
    <source>
        <dbReference type="Pfam" id="PF20720"/>
    </source>
</evidence>
<sequence length="1198" mass="140099">MTELNRIEQAIKEIDPATFQKLCDEYERIECKTKGIDASIVPLGSEDGKNKTTKGTPDSYIITSDDKYILMEYTSQKKKIFQKVKDDLSKIDNSSIDKDKIKKIKYFSATSDIEPKDIQAIQNLLKKKNIDFEFVSNYDLATDIRDKYRSLAEEYLGFVLKPRQLMTAKEFEKDFNDQYTGASTYNYFAYREGELEQLNDKLQNKNVVILTGSSGVGKTRLAYEYTKKYGDQVFFVNNVFDTRALISEIQSYIDDSSLKVIVFDDANRINDLEKVFQAFQRKIKKSDIKIILTVRNYAKNDVYEELGHWVNADILELTQLSAIQVRECIEKIYNIKDDIVLDRIGAISHGNLRFALLSAKVFNKRHRLSDISDFSQVFKQLLGDVLVRKHLDLHSLISLGIIAFLKNVDIKRISYYKPVLEKYKISEEKFKENIDILTQMELINVVNHRYVFFEDQIICSYVLKTVFLDRQLISLNFMINNYFGYASNIVRDNVQTLRGFFQNEENNSYVTQQVKKSFQFFHDQDEILYLQFVSMFCSYDINSSVSLVLAKIKKVKPVKVDMDNKIENDTFLYDYLLKIIGGISYDEPELAAELFYKYLVKVPQKVSQFKLAVDEFWSIQFNTFRFYKFTQQIALINELIKNFPEKSAQRIFLAISPDFLKLSFHTASEIPNEKSFLVMQNFPAFKTPEYVKFRENIWQGLISLANQKTNHKTIKHLIADYSRNLRLTIINNSNSVHSVHDVIENDKRYLVKIIPIVFHSSSLTDCEAVANIVESLNKLNIGMQNLKEFSENSIFKIYQKLSIQIRSKDFDESKFIREFPDKLGLLRQLVDLLEKIDNGIIAYEISDILQSLIKDIEDNHLDLLGAAEIIFKSKKTVEYVNIQVFNYLFKEFELKQIINLIQDSNVDHQDLLWYYFFSNIPYDKVDEETFELLKRWLNNETEEDVGNTINRNILFAQKFNRVNKQALEECCSIVWSKGEKFRIIYFRYVSLDEKQSSVLVKSFQNITLLEDIYLFILKRNSQNGDYSGYLFKDLYKEDTNVLIRYIDDILIPQLKNTYSVKNKYKLVNLMAGQYGQTVLCTIWNHIYQTRQTVLQIAYLRFLINQLCSVQGEVSTQINKWLTTLIQQNNDNTAKVQMIFDGLNECDDLSIYHKYIKVLILTKPDPDFFSKIRLDKSSLSWDVSEAGIKEVFGGEINQL</sequence>
<dbReference type="InterPro" id="IPR027417">
    <property type="entry name" value="P-loop_NTPase"/>
</dbReference>
<dbReference type="Proteomes" id="UP000630086">
    <property type="component" value="Unassembled WGS sequence"/>
</dbReference>
<organism evidence="3">
    <name type="scientific">Lactobacillus helveticus</name>
    <name type="common">Lactobacillus suntoryeus</name>
    <dbReference type="NCBI Taxonomy" id="1587"/>
    <lineage>
        <taxon>Bacteria</taxon>
        <taxon>Bacillati</taxon>
        <taxon>Bacillota</taxon>
        <taxon>Bacilli</taxon>
        <taxon>Lactobacillales</taxon>
        <taxon>Lactobacillaceae</taxon>
        <taxon>Lactobacillus</taxon>
    </lineage>
</organism>
<accession>A0A2X0RDE9</accession>